<dbReference type="NCBIfam" id="TIGR03719">
    <property type="entry name" value="ABC_ABC_ChvD"/>
    <property type="match status" value="1"/>
</dbReference>
<dbReference type="PROSITE" id="PS50893">
    <property type="entry name" value="ABC_TRANSPORTER_2"/>
    <property type="match status" value="2"/>
</dbReference>
<accession>A0A7D9H619</accession>
<dbReference type="FunFam" id="3.40.50.300:FF:000183">
    <property type="entry name" value="ABC transporter ATP-binding protein yjjK"/>
    <property type="match status" value="1"/>
</dbReference>
<dbReference type="InterPro" id="IPR027417">
    <property type="entry name" value="P-loop_NTPase"/>
</dbReference>
<dbReference type="HAMAP" id="MF_00847">
    <property type="entry name" value="EttA"/>
    <property type="match status" value="1"/>
</dbReference>
<evidence type="ECO:0000256" key="9">
    <source>
        <dbReference type="ARBA" id="ARBA00022845"/>
    </source>
</evidence>
<gene>
    <name evidence="14" type="primary">yjjK</name>
    <name evidence="12" type="synonym">ettA</name>
    <name evidence="14" type="ORF">JTBM06_V1_130017</name>
</gene>
<keyword evidence="7 12" id="KW-0378">Hydrolase</keyword>
<comment type="catalytic activity">
    <reaction evidence="12">
        <text>ATP + H2O = ADP + phosphate + H(+)</text>
        <dbReference type="Rhea" id="RHEA:13065"/>
        <dbReference type="ChEBI" id="CHEBI:15377"/>
        <dbReference type="ChEBI" id="CHEBI:15378"/>
        <dbReference type="ChEBI" id="CHEBI:30616"/>
        <dbReference type="ChEBI" id="CHEBI:43474"/>
        <dbReference type="ChEBI" id="CHEBI:456216"/>
    </reaction>
</comment>
<dbReference type="GO" id="GO:0019843">
    <property type="term" value="F:rRNA binding"/>
    <property type="evidence" value="ECO:0007669"/>
    <property type="project" value="UniProtKB-UniRule"/>
</dbReference>
<evidence type="ECO:0000256" key="4">
    <source>
        <dbReference type="ARBA" id="ARBA00022730"/>
    </source>
</evidence>
<dbReference type="Pfam" id="PF00005">
    <property type="entry name" value="ABC_tran"/>
    <property type="match status" value="2"/>
</dbReference>
<keyword evidence="2 12" id="KW-0963">Cytoplasm</keyword>
<comment type="subunit">
    <text evidence="12">Monomer. Probably contacts ribosomal proteins L1, L5, L33 and S7, the 16S and 23S rRNA and the P-site containing tRNA(fMet).</text>
</comment>
<proteinExistence type="inferred from homology"/>
<evidence type="ECO:0000256" key="8">
    <source>
        <dbReference type="ARBA" id="ARBA00022840"/>
    </source>
</evidence>
<feature type="region of interest" description="PtIM" evidence="12">
    <location>
        <begin position="255"/>
        <end position="335"/>
    </location>
</feature>
<dbReference type="InterPro" id="IPR022374">
    <property type="entry name" value="EttA"/>
</dbReference>
<comment type="domain">
    <text evidence="12">The arm domain is inserted in the first ABC transporter domain. Probably contacts ribosomal protein L1.</text>
</comment>
<keyword evidence="6 12" id="KW-0547">Nucleotide-binding</keyword>
<evidence type="ECO:0000259" key="13">
    <source>
        <dbReference type="PROSITE" id="PS50893"/>
    </source>
</evidence>
<dbReference type="FunFam" id="3.40.50.300:FF:000011">
    <property type="entry name" value="Putative ABC transporter ATP-binding component"/>
    <property type="match status" value="1"/>
</dbReference>
<keyword evidence="8 12" id="KW-0067">ATP-binding</keyword>
<comment type="caution">
    <text evidence="12">Lacks conserved residue(s) required for the propagation of feature annotation.</text>
</comment>
<comment type="domain">
    <text evidence="12">The P-site tRNA interaction motif (PtIM domain) probably interacts with the P-site tRNA(fMet) as well as the 23S rRNA.</text>
</comment>
<dbReference type="CDD" id="cd03221">
    <property type="entry name" value="ABCF_EF-3"/>
    <property type="match status" value="2"/>
</dbReference>
<organism evidence="14">
    <name type="scientific">uncultured Woeseiaceae bacterium</name>
    <dbReference type="NCBI Taxonomy" id="1983305"/>
    <lineage>
        <taxon>Bacteria</taxon>
        <taxon>Pseudomonadati</taxon>
        <taxon>Pseudomonadota</taxon>
        <taxon>Gammaproteobacteria</taxon>
        <taxon>Woeseiales</taxon>
        <taxon>Woeseiaceae</taxon>
        <taxon>environmental samples</taxon>
    </lineage>
</organism>
<keyword evidence="5 12" id="KW-0677">Repeat</keyword>
<evidence type="ECO:0000256" key="11">
    <source>
        <dbReference type="ARBA" id="ARBA00022917"/>
    </source>
</evidence>
<comment type="similarity">
    <text evidence="1 12">Belongs to the ABC transporter superfamily. ABCF family. Translational throttle EttA subfamily.</text>
</comment>
<dbReference type="PROSITE" id="PS00211">
    <property type="entry name" value="ABC_TRANSPORTER_1"/>
    <property type="match status" value="1"/>
</dbReference>
<comment type="subcellular location">
    <subcellularLocation>
        <location evidence="12">Cytoplasm</location>
    </subcellularLocation>
    <text evidence="12">Associates with ribosomes and polysomes.</text>
</comment>
<dbReference type="InterPro" id="IPR003593">
    <property type="entry name" value="AAA+_ATPase"/>
</dbReference>
<dbReference type="InterPro" id="IPR003439">
    <property type="entry name" value="ABC_transporter-like_ATP-bd"/>
</dbReference>
<evidence type="ECO:0000256" key="7">
    <source>
        <dbReference type="ARBA" id="ARBA00022801"/>
    </source>
</evidence>
<dbReference type="PANTHER" id="PTHR43858:SF1">
    <property type="entry name" value="ABC TRANSPORTER-RELATED PROTEIN"/>
    <property type="match status" value="1"/>
</dbReference>
<dbReference type="GO" id="GO:0000049">
    <property type="term" value="F:tRNA binding"/>
    <property type="evidence" value="ECO:0007669"/>
    <property type="project" value="UniProtKB-UniRule"/>
</dbReference>
<dbReference type="AlphaFoldDB" id="A0A7D9H619"/>
<comment type="function">
    <text evidence="12">A translation factor that gates the progression of the 70S ribosomal initiation complex (IC, containing tRNA(fMet) in the P-site) into the translation elongation cycle by using a mechanism sensitive to the ATP/ADP ratio. Binds to the 70S ribosome E-site where it modulates the state of the translating ribosome during subunit translocation. ATP hydrolysis probably frees it from the ribosome, which can enter the elongation phase.</text>
</comment>
<evidence type="ECO:0000256" key="6">
    <source>
        <dbReference type="ARBA" id="ARBA00022741"/>
    </source>
</evidence>
<keyword evidence="3 12" id="KW-0820">tRNA-binding</keyword>
<sequence>MPPSFLTPGNSMAQYIYTMNRVAKMVPPKRFIIEDISLSFFPGAKIGVLGLNGSGKSTLLRIMAGLDQDFDGEARPQAGINIGYLPQEPELDPDKDVRGNVEEGVAECKALLNRFNEISMQFAEPMDDEQMNTLLEEQGKLQDAIDASGGWELDRKLDVAADALRLPPWDANVATLSGGEKRRVALCRLLLSEPDMLLLDEPTNHLDAESVAWLERFLEEYPSTVIAVTHDRYFLDNVAGWILELDRGHGIPWEGNYSSWLEQKEQRLQQEESTEKARRKAIQAELEWVRTNPKGRHAKSKARLKQFEEISSPAYQKRNETNEIYIPPGPRLGDVVIEAHDVRKGFGEKLLMDSLNFSLPAGGIVGIIGPNGAGKTTLFRMITGSEQPDSGTIRLGESVQIASVDQSRENLDDNKTVWEEISGGQDLIKVGKFETPSRQYVGRFNFRGADQQKKIGLLSGGERNRVHLAKMLKAGGNVLLLDEPTNDLDVETLRALEQALLEFPGSVVVISHDRWFLDRIATHILAFEGESEVVWFTGNYADYEADRKRRLGSEADRPHRIKYKKLDT</sequence>
<keyword evidence="11 12" id="KW-0648">Protein biosynthesis</keyword>
<evidence type="ECO:0000256" key="1">
    <source>
        <dbReference type="ARBA" id="ARBA00005868"/>
    </source>
</evidence>
<dbReference type="GO" id="GO:0016887">
    <property type="term" value="F:ATP hydrolysis activity"/>
    <property type="evidence" value="ECO:0007669"/>
    <property type="project" value="UniProtKB-UniRule"/>
</dbReference>
<dbReference type="GO" id="GO:0005524">
    <property type="term" value="F:ATP binding"/>
    <property type="evidence" value="ECO:0007669"/>
    <property type="project" value="UniProtKB-UniRule"/>
</dbReference>
<dbReference type="Gene3D" id="3.40.50.300">
    <property type="entry name" value="P-loop containing nucleotide triphosphate hydrolases"/>
    <property type="match status" value="2"/>
</dbReference>
<dbReference type="Pfam" id="PF12848">
    <property type="entry name" value="ABC_tran_Xtn"/>
    <property type="match status" value="1"/>
</dbReference>
<reference evidence="14" key="1">
    <citation type="submission" date="2019-07" db="EMBL/GenBank/DDBJ databases">
        <authorList>
            <person name="Weber M."/>
            <person name="Kostadinov I."/>
            <person name="Kostadinov D I."/>
        </authorList>
    </citation>
    <scope>NUCLEOTIDE SEQUENCE</scope>
    <source>
        <strain evidence="14">Gfbio:sag-sample-m06:053724c1-46a9-4a36-b237-ea2bf867836b</strain>
    </source>
</reference>
<evidence type="ECO:0000313" key="14">
    <source>
        <dbReference type="EMBL" id="VUX55840.1"/>
    </source>
</evidence>
<dbReference type="GO" id="GO:0045900">
    <property type="term" value="P:negative regulation of translational elongation"/>
    <property type="evidence" value="ECO:0007669"/>
    <property type="project" value="UniProtKB-UniRule"/>
</dbReference>
<dbReference type="EMBL" id="LR633967">
    <property type="protein sequence ID" value="VUX55840.1"/>
    <property type="molecule type" value="Genomic_DNA"/>
</dbReference>
<dbReference type="GO" id="GO:0006412">
    <property type="term" value="P:translation"/>
    <property type="evidence" value="ECO:0007669"/>
    <property type="project" value="UniProtKB-KW"/>
</dbReference>
<keyword evidence="9 12" id="KW-0810">Translation regulation</keyword>
<dbReference type="InterPro" id="IPR017871">
    <property type="entry name" value="ABC_transporter-like_CS"/>
</dbReference>
<evidence type="ECO:0000256" key="10">
    <source>
        <dbReference type="ARBA" id="ARBA00022884"/>
    </source>
</evidence>
<dbReference type="GO" id="GO:0043022">
    <property type="term" value="F:ribosome binding"/>
    <property type="evidence" value="ECO:0007669"/>
    <property type="project" value="UniProtKB-UniRule"/>
</dbReference>
<dbReference type="EC" id="3.6.1.-" evidence="12"/>
<evidence type="ECO:0000256" key="3">
    <source>
        <dbReference type="ARBA" id="ARBA00022555"/>
    </source>
</evidence>
<feature type="binding site" evidence="12">
    <location>
        <begin position="369"/>
        <end position="376"/>
    </location>
    <ligand>
        <name>ATP</name>
        <dbReference type="ChEBI" id="CHEBI:30616"/>
        <label>2</label>
    </ligand>
</feature>
<evidence type="ECO:0000256" key="12">
    <source>
        <dbReference type="HAMAP-Rule" id="MF_00847"/>
    </source>
</evidence>
<dbReference type="SMART" id="SM00382">
    <property type="entry name" value="AAA"/>
    <property type="match status" value="2"/>
</dbReference>
<evidence type="ECO:0000256" key="2">
    <source>
        <dbReference type="ARBA" id="ARBA00022490"/>
    </source>
</evidence>
<keyword evidence="10 12" id="KW-0694">RNA-binding</keyword>
<evidence type="ECO:0000256" key="5">
    <source>
        <dbReference type="ARBA" id="ARBA00022737"/>
    </source>
</evidence>
<dbReference type="InterPro" id="IPR032781">
    <property type="entry name" value="ABC_tran_Xtn"/>
</dbReference>
<protein>
    <recommendedName>
        <fullName evidence="12">Energy-dependent translational throttle protein EttA</fullName>
        <ecNumber evidence="12">3.6.1.-</ecNumber>
    </recommendedName>
    <alternativeName>
        <fullName evidence="12">Translational regulatory factor EttA</fullName>
    </alternativeName>
</protein>
<dbReference type="PANTHER" id="PTHR43858">
    <property type="entry name" value="ENERGY-DEPENDENT TRANSLATIONAL THROTTLE PROTEIN ETTA"/>
    <property type="match status" value="1"/>
</dbReference>
<feature type="domain" description="ABC transporter" evidence="13">
    <location>
        <begin position="17"/>
        <end position="272"/>
    </location>
</feature>
<dbReference type="SUPFAM" id="SSF52540">
    <property type="entry name" value="P-loop containing nucleoside triphosphate hydrolases"/>
    <property type="match status" value="2"/>
</dbReference>
<dbReference type="GO" id="GO:0005737">
    <property type="term" value="C:cytoplasm"/>
    <property type="evidence" value="ECO:0007669"/>
    <property type="project" value="UniProtKB-SubCell"/>
</dbReference>
<keyword evidence="4 12" id="KW-0699">rRNA-binding</keyword>
<dbReference type="NCBIfam" id="NF008775">
    <property type="entry name" value="PRK11819.1"/>
    <property type="match status" value="1"/>
</dbReference>
<name>A0A7D9H619_9GAMM</name>
<feature type="domain" description="ABC transporter" evidence="13">
    <location>
        <begin position="337"/>
        <end position="554"/>
    </location>
</feature>